<accession>A0A0N9DZ93</accession>
<reference evidence="1" key="1">
    <citation type="journal article" date="2016" name="BMC Microbiol.">
        <title>Comparative genomic analysis of six new-found integrative conjugative elements (ICEs) in Vibrio alginolyticus.</title>
        <authorList>
            <person name="Luo P."/>
            <person name="He X."/>
            <person name="Wang Y."/>
            <person name="Liu Q."/>
            <person name="Hu C."/>
        </authorList>
    </citation>
    <scope>NUCLEOTIDE SEQUENCE</scope>
    <source>
        <strain evidence="1">HN437</strain>
    </source>
</reference>
<proteinExistence type="predicted"/>
<evidence type="ECO:0000313" key="1">
    <source>
        <dbReference type="EMBL" id="ALF35157.1"/>
    </source>
</evidence>
<dbReference type="RefSeq" id="WP_257739455.1">
    <property type="nucleotide sequence ID" value="NZ_CP016224.1"/>
</dbReference>
<sequence length="43" mass="4960">MLSWIFKKALERDAKFNDAGRDEDFAPVVNYSQLKQRASKITA</sequence>
<organism evidence="1">
    <name type="scientific">Vibrio alginolyticus</name>
    <dbReference type="NCBI Taxonomy" id="663"/>
    <lineage>
        <taxon>Bacteria</taxon>
        <taxon>Pseudomonadati</taxon>
        <taxon>Pseudomonadota</taxon>
        <taxon>Gammaproteobacteria</taxon>
        <taxon>Vibrionales</taxon>
        <taxon>Vibrionaceae</taxon>
        <taxon>Vibrio</taxon>
    </lineage>
</organism>
<protein>
    <submittedName>
        <fullName evidence="1">Uncharacterized protein</fullName>
    </submittedName>
</protein>
<name>A0A0N9DZ93_VIBAL</name>
<gene>
    <name evidence="1" type="ORF">ICEValHN437_011</name>
</gene>
<dbReference type="AlphaFoldDB" id="A0A0N9DZ93"/>
<dbReference type="EMBL" id="KT072771">
    <property type="protein sequence ID" value="ALF35157.1"/>
    <property type="molecule type" value="Genomic_DNA"/>
</dbReference>